<evidence type="ECO:0000313" key="6">
    <source>
        <dbReference type="Proteomes" id="UP001144372"/>
    </source>
</evidence>
<dbReference type="GO" id="GO:0009423">
    <property type="term" value="P:chorismate biosynthetic process"/>
    <property type="evidence" value="ECO:0007669"/>
    <property type="project" value="UniProtKB-UniRule"/>
</dbReference>
<feature type="binding site" evidence="4">
    <location>
        <position position="217"/>
    </location>
    <ligand>
        <name>3-dehydroquinate</name>
        <dbReference type="ChEBI" id="CHEBI:32364"/>
    </ligand>
</feature>
<dbReference type="InterPro" id="IPR001381">
    <property type="entry name" value="DHquinase_I"/>
</dbReference>
<feature type="binding site" evidence="4">
    <location>
        <begin position="32"/>
        <end position="34"/>
    </location>
    <ligand>
        <name>3-dehydroquinate</name>
        <dbReference type="ChEBI" id="CHEBI:32364"/>
    </ligand>
</feature>
<dbReference type="RefSeq" id="WP_281795271.1">
    <property type="nucleotide sequence ID" value="NZ_BSDR01000001.1"/>
</dbReference>
<feature type="active site" description="Proton donor/acceptor" evidence="4">
    <location>
        <position position="123"/>
    </location>
</feature>
<dbReference type="HAMAP" id="MF_00214">
    <property type="entry name" value="AroD"/>
    <property type="match status" value="1"/>
</dbReference>
<evidence type="ECO:0000313" key="5">
    <source>
        <dbReference type="EMBL" id="GLI35447.1"/>
    </source>
</evidence>
<dbReference type="AlphaFoldDB" id="A0A9W6FV82"/>
<dbReference type="InterPro" id="IPR013785">
    <property type="entry name" value="Aldolase_TIM"/>
</dbReference>
<accession>A0A9W6FV82</accession>
<evidence type="ECO:0000256" key="3">
    <source>
        <dbReference type="ARBA" id="ARBA00023270"/>
    </source>
</evidence>
<dbReference type="EMBL" id="BSDR01000001">
    <property type="protein sequence ID" value="GLI35447.1"/>
    <property type="molecule type" value="Genomic_DNA"/>
</dbReference>
<dbReference type="EC" id="4.2.1.10" evidence="4"/>
<name>A0A9W6FV82_9BACT</name>
<dbReference type="PANTHER" id="PTHR43699:SF1">
    <property type="entry name" value="3-DEHYDROQUINATE DEHYDRATASE"/>
    <property type="match status" value="1"/>
</dbReference>
<keyword evidence="6" id="KW-1185">Reference proteome</keyword>
<dbReference type="CDD" id="cd00502">
    <property type="entry name" value="DHQase_I"/>
    <property type="match status" value="1"/>
</dbReference>
<comment type="subunit">
    <text evidence="4">Homodimer.</text>
</comment>
<comment type="pathway">
    <text evidence="4">Metabolic intermediate biosynthesis; chorismate biosynthesis; chorismate from D-erythrose 4-phosphate and phosphoenolpyruvate: step 3/7.</text>
</comment>
<dbReference type="SUPFAM" id="SSF51569">
    <property type="entry name" value="Aldolase"/>
    <property type="match status" value="1"/>
</dbReference>
<organism evidence="5 6">
    <name type="scientific">Desulforhabdus amnigena</name>
    <dbReference type="NCBI Taxonomy" id="40218"/>
    <lineage>
        <taxon>Bacteria</taxon>
        <taxon>Pseudomonadati</taxon>
        <taxon>Thermodesulfobacteriota</taxon>
        <taxon>Syntrophobacteria</taxon>
        <taxon>Syntrophobacterales</taxon>
        <taxon>Syntrophobacteraceae</taxon>
        <taxon>Desulforhabdus</taxon>
    </lineage>
</organism>
<keyword evidence="4" id="KW-0028">Amino-acid biosynthesis</keyword>
<dbReference type="Gene3D" id="3.20.20.70">
    <property type="entry name" value="Aldolase class I"/>
    <property type="match status" value="1"/>
</dbReference>
<dbReference type="InterPro" id="IPR050146">
    <property type="entry name" value="Type-I_3-dehydroquinase"/>
</dbReference>
<reference evidence="5" key="1">
    <citation type="submission" date="2022-12" db="EMBL/GenBank/DDBJ databases">
        <title>Reference genome sequencing for broad-spectrum identification of bacterial and archaeal isolates by mass spectrometry.</title>
        <authorList>
            <person name="Sekiguchi Y."/>
            <person name="Tourlousse D.M."/>
        </authorList>
    </citation>
    <scope>NUCLEOTIDE SEQUENCE</scope>
    <source>
        <strain evidence="5">ASRB1</strain>
    </source>
</reference>
<comment type="caution">
    <text evidence="5">The sequence shown here is derived from an EMBL/GenBank/DDBJ whole genome shotgun (WGS) entry which is preliminary data.</text>
</comment>
<dbReference type="GO" id="GO:0046279">
    <property type="term" value="P:3,4-dihydroxybenzoate biosynthetic process"/>
    <property type="evidence" value="ECO:0007669"/>
    <property type="project" value="UniProtKB-ARBA"/>
</dbReference>
<protein>
    <recommendedName>
        <fullName evidence="4">3-dehydroquinate dehydratase</fullName>
        <shortName evidence="4">3-dehydroquinase</shortName>
        <ecNumber evidence="4">4.2.1.10</ecNumber>
    </recommendedName>
    <alternativeName>
        <fullName evidence="4">Type I DHQase</fullName>
    </alternativeName>
    <alternativeName>
        <fullName evidence="4">Type I dehydroquinase</fullName>
        <shortName evidence="4">DHQ1</shortName>
    </alternativeName>
</protein>
<feature type="binding site" evidence="4">
    <location>
        <position position="67"/>
    </location>
    <ligand>
        <name>3-dehydroquinate</name>
        <dbReference type="ChEBI" id="CHEBI:32364"/>
    </ligand>
</feature>
<evidence type="ECO:0000256" key="1">
    <source>
        <dbReference type="ARBA" id="ARBA00001864"/>
    </source>
</evidence>
<comment type="similarity">
    <text evidence="4">Belongs to the type-I 3-dehydroquinase family.</text>
</comment>
<dbReference type="GO" id="GO:0008652">
    <property type="term" value="P:amino acid biosynthetic process"/>
    <property type="evidence" value="ECO:0007669"/>
    <property type="project" value="UniProtKB-KW"/>
</dbReference>
<comment type="caution">
    <text evidence="4">Lacks conserved residue(s) required for the propagation of feature annotation.</text>
</comment>
<comment type="catalytic activity">
    <reaction evidence="1 4">
        <text>3-dehydroquinate = 3-dehydroshikimate + H2O</text>
        <dbReference type="Rhea" id="RHEA:21096"/>
        <dbReference type="ChEBI" id="CHEBI:15377"/>
        <dbReference type="ChEBI" id="CHEBI:16630"/>
        <dbReference type="ChEBI" id="CHEBI:32364"/>
        <dbReference type="EC" id="4.2.1.10"/>
    </reaction>
</comment>
<dbReference type="Proteomes" id="UP001144372">
    <property type="component" value="Unassembled WGS sequence"/>
</dbReference>
<feature type="active site" description="Schiff-base intermediate with substrate" evidence="4">
    <location>
        <position position="150"/>
    </location>
</feature>
<evidence type="ECO:0000256" key="4">
    <source>
        <dbReference type="HAMAP-Rule" id="MF_00214"/>
    </source>
</evidence>
<dbReference type="Pfam" id="PF01487">
    <property type="entry name" value="DHquinase_I"/>
    <property type="match status" value="1"/>
</dbReference>
<gene>
    <name evidence="4" type="primary">aroD</name>
    <name evidence="5" type="ORF">DAMNIGENAA_28800</name>
</gene>
<dbReference type="GO" id="GO:0009073">
    <property type="term" value="P:aromatic amino acid family biosynthetic process"/>
    <property type="evidence" value="ECO:0007669"/>
    <property type="project" value="UniProtKB-KW"/>
</dbReference>
<keyword evidence="4" id="KW-0057">Aromatic amino acid biosynthesis</keyword>
<keyword evidence="3 4" id="KW-0704">Schiff base</keyword>
<proteinExistence type="inferred from homology"/>
<comment type="function">
    <text evidence="4">Involved in the third step of the chorismate pathway, which leads to the biosynthesis of aromatic amino acids. Catalyzes the cis-dehydration of 3-dehydroquinate (DHQ) and introduces the first double bond of the aromatic ring to yield 3-dehydroshikimate.</text>
</comment>
<dbReference type="GO" id="GO:0003855">
    <property type="term" value="F:3-dehydroquinate dehydratase activity"/>
    <property type="evidence" value="ECO:0007669"/>
    <property type="project" value="UniProtKB-UniRule"/>
</dbReference>
<feature type="binding site" evidence="4">
    <location>
        <position position="192"/>
    </location>
    <ligand>
        <name>3-dehydroquinate</name>
        <dbReference type="ChEBI" id="CHEBI:32364"/>
    </ligand>
</feature>
<evidence type="ECO:0000256" key="2">
    <source>
        <dbReference type="ARBA" id="ARBA00023239"/>
    </source>
</evidence>
<dbReference type="PANTHER" id="PTHR43699">
    <property type="entry name" value="3-DEHYDROQUINATE DEHYDRATASE"/>
    <property type="match status" value="1"/>
</dbReference>
<keyword evidence="2 4" id="KW-0456">Lyase</keyword>
<sequence>MKRKTALCGCLLDVPIEEIPKLLTNDQVDLLEWRLDIFIQKHSLKKTLEALGFLSTEPRLPVLVTNRPVREGGVLEMNEELRLEVLRKAVGAGAEWVDLEEDTPESIVEEFKSRGTRTLLSHHVFSGTPDRLTLQRLAERMAIKKPHVLKIVTLAHAPEDNLRVLDLIPFGRQELGMEVIAFCMGPAGRWSRFACLPLGSPWTYVQLPGPSVAAPGQFTAAEMRTILETGNWLEEMDTAKFPLRRGD</sequence>